<proteinExistence type="predicted"/>
<organism evidence="1 2">
    <name type="scientific">Nicotiana attenuata</name>
    <name type="common">Coyote tobacco</name>
    <dbReference type="NCBI Taxonomy" id="49451"/>
    <lineage>
        <taxon>Eukaryota</taxon>
        <taxon>Viridiplantae</taxon>
        <taxon>Streptophyta</taxon>
        <taxon>Embryophyta</taxon>
        <taxon>Tracheophyta</taxon>
        <taxon>Spermatophyta</taxon>
        <taxon>Magnoliopsida</taxon>
        <taxon>eudicotyledons</taxon>
        <taxon>Gunneridae</taxon>
        <taxon>Pentapetalae</taxon>
        <taxon>asterids</taxon>
        <taxon>lamiids</taxon>
        <taxon>Solanales</taxon>
        <taxon>Solanaceae</taxon>
        <taxon>Nicotianoideae</taxon>
        <taxon>Nicotianeae</taxon>
        <taxon>Nicotiana</taxon>
    </lineage>
</organism>
<keyword evidence="2" id="KW-1185">Reference proteome</keyword>
<evidence type="ECO:0000313" key="2">
    <source>
        <dbReference type="Proteomes" id="UP000187609"/>
    </source>
</evidence>
<dbReference type="Gramene" id="OIS97103">
    <property type="protein sequence ID" value="OIS97103"/>
    <property type="gene ID" value="A4A49_60771"/>
</dbReference>
<dbReference type="EMBL" id="MJEQ01037193">
    <property type="protein sequence ID" value="OIS97103.1"/>
    <property type="molecule type" value="Genomic_DNA"/>
</dbReference>
<dbReference type="AlphaFoldDB" id="A0A1J6I992"/>
<dbReference type="OMA" id="HPEPNEL"/>
<gene>
    <name evidence="1" type="ORF">A4A49_60771</name>
</gene>
<dbReference type="Proteomes" id="UP000187609">
    <property type="component" value="Unassembled WGS sequence"/>
</dbReference>
<evidence type="ECO:0000313" key="1">
    <source>
        <dbReference type="EMBL" id="OIS97103.1"/>
    </source>
</evidence>
<comment type="caution">
    <text evidence="1">The sequence shown here is derived from an EMBL/GenBank/DDBJ whole genome shotgun (WGS) entry which is preliminary data.</text>
</comment>
<accession>A0A1J6I992</accession>
<evidence type="ECO:0008006" key="3">
    <source>
        <dbReference type="Google" id="ProtNLM"/>
    </source>
</evidence>
<sequence>MTSKRYAQIFGQLRGPHRLRCNSFPPPPGWIKLNINGIGAKGDRPGRYSGIFEDEIGTFLGRYKGSIDVEDDVISGLEALRHGLVRCMEGKPNALKLLV</sequence>
<name>A0A1J6I992_NICAT</name>
<feature type="non-terminal residue" evidence="1">
    <location>
        <position position="99"/>
    </location>
</feature>
<reference evidence="1" key="1">
    <citation type="submission" date="2016-11" db="EMBL/GenBank/DDBJ databases">
        <title>The genome of Nicotiana attenuata.</title>
        <authorList>
            <person name="Xu S."/>
            <person name="Brockmoeller T."/>
            <person name="Gaquerel E."/>
            <person name="Navarro A."/>
            <person name="Kuhl H."/>
            <person name="Gase K."/>
            <person name="Ling Z."/>
            <person name="Zhou W."/>
            <person name="Kreitzer C."/>
            <person name="Stanke M."/>
            <person name="Tang H."/>
            <person name="Lyons E."/>
            <person name="Pandey P."/>
            <person name="Pandey S.P."/>
            <person name="Timmermann B."/>
            <person name="Baldwin I.T."/>
        </authorList>
    </citation>
    <scope>NUCLEOTIDE SEQUENCE [LARGE SCALE GENOMIC DNA]</scope>
    <source>
        <strain evidence="1">UT</strain>
    </source>
</reference>
<protein>
    <recommendedName>
        <fullName evidence="3">RNase H type-1 domain-containing protein</fullName>
    </recommendedName>
</protein>